<dbReference type="EMBL" id="POSK01000011">
    <property type="protein sequence ID" value="PNI03359.1"/>
    <property type="molecule type" value="Genomic_DNA"/>
</dbReference>
<keyword evidence="1" id="KW-0233">DNA recombination</keyword>
<dbReference type="AlphaFoldDB" id="A0A2J8HYM2"/>
<dbReference type="InterPro" id="IPR013762">
    <property type="entry name" value="Integrase-like_cat_sf"/>
</dbReference>
<dbReference type="OrthoDB" id="6125299at2"/>
<dbReference type="GO" id="GO:0015074">
    <property type="term" value="P:DNA integration"/>
    <property type="evidence" value="ECO:0007669"/>
    <property type="project" value="InterPro"/>
</dbReference>
<evidence type="ECO:0000313" key="2">
    <source>
        <dbReference type="EMBL" id="PNI03359.1"/>
    </source>
</evidence>
<name>A0A2J8HYM2_VIBDI</name>
<accession>A0A2J8HYM2</accession>
<dbReference type="GO" id="GO:0003677">
    <property type="term" value="F:DNA binding"/>
    <property type="evidence" value="ECO:0007669"/>
    <property type="project" value="InterPro"/>
</dbReference>
<dbReference type="GO" id="GO:0006310">
    <property type="term" value="P:DNA recombination"/>
    <property type="evidence" value="ECO:0007669"/>
    <property type="project" value="UniProtKB-KW"/>
</dbReference>
<comment type="caution">
    <text evidence="2">The sequence shown here is derived from an EMBL/GenBank/DDBJ whole genome shotgun (WGS) entry which is preliminary data.</text>
</comment>
<dbReference type="Gene3D" id="1.10.443.10">
    <property type="entry name" value="Intergrase catalytic core"/>
    <property type="match status" value="1"/>
</dbReference>
<proteinExistence type="predicted"/>
<evidence type="ECO:0000256" key="1">
    <source>
        <dbReference type="ARBA" id="ARBA00023172"/>
    </source>
</evidence>
<sequence length="745" mass="86494">MNHEKIEERFEDRNRTYFFQDLFNGSSAENCAIANEIIRLCSVLPHRYKRHFTDAICALLNSANEHRNDAPMATLNEVYCGIQSKHLLTAQNYIVKAFLSVQIQRVSYNIERYDQYKALTLAVVTHLSFKGEHESKIERLCNELRQYALGKREQLATYLPDVLRYDFEFLIDELIELEALEVLQHSRVKNQISNIRVPFRDSYENREGFTRTIGTREFKKEGNLQRINPESLDDDTGESVIEIKELSFTNKAGEKGQSWEEEEALSATAPSLSVVSSNNFVKSEQITLMLKAKAINERIRKKKMFLTSDIYRMTSFELRHLVHHCVDAHQKNSSERDIACALLLMLFLGNSFDELVQTKLKKVGNSAIGVKRRFQLPTHKLRDEIQPLVQKVQSDYVIPLPINLISQLQNMKFKNLNVQDLKQYLSNLNKTHKTHLTLSKISAYLSQALQANGVDCTIIDLITGYSPNNQPARFYTHIPKALTTFKSYISHIEKASGNDYLQKIIVSYIAYPKLGSPLYINEAILRSLFTHMNDDLKQLIQQSQHHYTEQIHNLMLLRLQIILGLVTGYRPVEGWFGYVHDIHFSTGEYRIAEKERHLSYSGRVVLLPPTALSALREYLTYCEKAAIFYSETHKELYQRYRHSLESRSPFCFYRYQERIQEATPSTFAQHVDPIFPLPTNWTRHYLRSFLFAQNFSDELIAAWMGHIHSNQLPFSQFSQLSRAQLNTIQQALEDHLHHLLTGDLQ</sequence>
<dbReference type="RefSeq" id="WP_102966742.1">
    <property type="nucleotide sequence ID" value="NZ_POSK01000011.1"/>
</dbReference>
<evidence type="ECO:0000313" key="3">
    <source>
        <dbReference type="Proteomes" id="UP000236449"/>
    </source>
</evidence>
<evidence type="ECO:0008006" key="4">
    <source>
        <dbReference type="Google" id="ProtNLM"/>
    </source>
</evidence>
<dbReference type="Proteomes" id="UP000236449">
    <property type="component" value="Unassembled WGS sequence"/>
</dbReference>
<reference evidence="2 3" key="1">
    <citation type="submission" date="2018-01" db="EMBL/GenBank/DDBJ databases">
        <title>Draft genome sequences of six Vibrio diazotrophicus strains isolated from deep-sea sediments of the Baltic Sea.</title>
        <authorList>
            <person name="Castillo D."/>
            <person name="Vandieken V."/>
            <person name="Chiang O."/>
            <person name="Middelboe M."/>
        </authorList>
    </citation>
    <scope>NUCLEOTIDE SEQUENCE [LARGE SCALE GENOMIC DNA]</scope>
    <source>
        <strain evidence="2 3">60.27F</strain>
    </source>
</reference>
<organism evidence="2 3">
    <name type="scientific">Vibrio diazotrophicus</name>
    <dbReference type="NCBI Taxonomy" id="685"/>
    <lineage>
        <taxon>Bacteria</taxon>
        <taxon>Pseudomonadati</taxon>
        <taxon>Pseudomonadota</taxon>
        <taxon>Gammaproteobacteria</taxon>
        <taxon>Vibrionales</taxon>
        <taxon>Vibrionaceae</taxon>
        <taxon>Vibrio</taxon>
    </lineage>
</organism>
<dbReference type="InterPro" id="IPR011010">
    <property type="entry name" value="DNA_brk_join_enz"/>
</dbReference>
<protein>
    <recommendedName>
        <fullName evidence="4">Integrase</fullName>
    </recommendedName>
</protein>
<dbReference type="SUPFAM" id="SSF56349">
    <property type="entry name" value="DNA breaking-rejoining enzymes"/>
    <property type="match status" value="1"/>
</dbReference>
<gene>
    <name evidence="2" type="ORF">C1N32_15975</name>
</gene>